<name>A0ABQ8F384_9FUNG</name>
<dbReference type="InterPro" id="IPR007219">
    <property type="entry name" value="XnlR_reg_dom"/>
</dbReference>
<evidence type="ECO:0000259" key="8">
    <source>
        <dbReference type="Pfam" id="PF04082"/>
    </source>
</evidence>
<feature type="region of interest" description="Disordered" evidence="6">
    <location>
        <begin position="785"/>
        <end position="812"/>
    </location>
</feature>
<sequence length="871" mass="97241">MDHVRQHKGGLNGRQHKEEVECMQSLHLVCHGDISIDLNKRSPSSPQPKPNSRITLDPQTRINTTTQYNIGQPQLYVRDTAAVSEDSPYLHQLHCKGKLLLPIRQELKCSPKWTPKSLTKSKCDRLRPTCSACHKSGLLCSYKPRKQVVTAMTRQHKISNNASNNASDQPSSTAQTLQDRLQRLEEIVVKYQLSNDMSCNDPVNPATFTVALTASDICQSYNAGSHPIYKVATHAALLAGEELKAYFIDSLRSTICLMSADQVSFCCAENPLVTFAICALAAMFAPDSLLPNHNRHELFLAYYKAARSGIATMLEQPKASSVFGLLLITIISCAERGPRDTYYYGSVVQMAMQLGLNSEARINKAPSEFHKSLCRSVWWSIYLLDRWLLTTEIGIEAVRDSDCKVSLPPSQFVLSLPPGHIADERANLEISLMASERPFIPSPPFLGVVGSRCVLAKIYGRIVLANRDAAALKSVMNPIVQISLERSLDDFAQLLPEVVRNSTLLSQPPESLPQDSISQEWKHSKWESVSIFATLLAARVVLYRFTLLHRFETQPLELVMASKDFTESFRSVVAALELITTLKRNSAEFESLFVLFLAALFNISLVLPICYMMPLSAKEFLLVNQALEEFCRTMDVLSVRATPSPIYSRVIRTLCASRDKAYVIKAIKLAAKNMNLPQLHNLPSPLDNGASMLWDPKPPIQSDSLLLRTDNNKSMVDRTSLSFAQMGVSPITTMAYATTLPDTAIHIQTAQSSIVNLELPSVLFEALPNPQLQLQSQPVVLVPNLHQQQQQKHQRQQQQKQQKHQQNQQQNQQHILQHYLQIQQQLSDPTLLYPTAFQPLFPPQGIPTTDTLLPGADGLEPSTESAAPRQQ</sequence>
<evidence type="ECO:0000256" key="2">
    <source>
        <dbReference type="ARBA" id="ARBA00022723"/>
    </source>
</evidence>
<evidence type="ECO:0000313" key="9">
    <source>
        <dbReference type="EMBL" id="KAH6590769.1"/>
    </source>
</evidence>
<dbReference type="InterPro" id="IPR001138">
    <property type="entry name" value="Zn2Cys6_DnaBD"/>
</dbReference>
<accession>A0ABQ8F384</accession>
<keyword evidence="3" id="KW-0805">Transcription regulation</keyword>
<dbReference type="Pfam" id="PF00172">
    <property type="entry name" value="Zn_clus"/>
    <property type="match status" value="1"/>
</dbReference>
<evidence type="ECO:0000256" key="6">
    <source>
        <dbReference type="SAM" id="MobiDB-lite"/>
    </source>
</evidence>
<feature type="compositionally biased region" description="Polar residues" evidence="6">
    <location>
        <begin position="862"/>
        <end position="871"/>
    </location>
</feature>
<comment type="caution">
    <text evidence="9">The sequence shown here is derived from an EMBL/GenBank/DDBJ whole genome shotgun (WGS) entry which is preliminary data.</text>
</comment>
<feature type="region of interest" description="Disordered" evidence="6">
    <location>
        <begin position="37"/>
        <end position="56"/>
    </location>
</feature>
<keyword evidence="4" id="KW-0804">Transcription</keyword>
<feature type="region of interest" description="Disordered" evidence="6">
    <location>
        <begin position="842"/>
        <end position="871"/>
    </location>
</feature>
<keyword evidence="5" id="KW-0539">Nucleus</keyword>
<reference evidence="9 10" key="1">
    <citation type="submission" date="2021-02" db="EMBL/GenBank/DDBJ databases">
        <title>Variation within the Batrachochytrium salamandrivorans European outbreak.</title>
        <authorList>
            <person name="Kelly M."/>
            <person name="Pasmans F."/>
            <person name="Shea T.P."/>
            <person name="Munoz J.F."/>
            <person name="Carranza S."/>
            <person name="Cuomo C.A."/>
            <person name="Martel A."/>
        </authorList>
    </citation>
    <scope>NUCLEOTIDE SEQUENCE [LARGE SCALE GENOMIC DNA]</scope>
    <source>
        <strain evidence="9 10">AMFP18/2</strain>
    </source>
</reference>
<comment type="subcellular location">
    <subcellularLocation>
        <location evidence="1">Nucleus</location>
    </subcellularLocation>
</comment>
<evidence type="ECO:0000259" key="7">
    <source>
        <dbReference type="Pfam" id="PF00172"/>
    </source>
</evidence>
<evidence type="ECO:0000256" key="5">
    <source>
        <dbReference type="ARBA" id="ARBA00023242"/>
    </source>
</evidence>
<evidence type="ECO:0000313" key="10">
    <source>
        <dbReference type="Proteomes" id="UP001648503"/>
    </source>
</evidence>
<proteinExistence type="predicted"/>
<dbReference type="PANTHER" id="PTHR47338:SF5">
    <property type="entry name" value="ZN(II)2CYS6 TRANSCRIPTION FACTOR (EUROFUNG)"/>
    <property type="match status" value="1"/>
</dbReference>
<dbReference type="InterPro" id="IPR036864">
    <property type="entry name" value="Zn2-C6_fun-type_DNA-bd_sf"/>
</dbReference>
<feature type="domain" description="Xylanolytic transcriptional activator regulatory" evidence="8">
    <location>
        <begin position="270"/>
        <end position="408"/>
    </location>
</feature>
<dbReference type="PANTHER" id="PTHR47338">
    <property type="entry name" value="ZN(II)2CYS6 TRANSCRIPTION FACTOR (EUROFUNG)-RELATED"/>
    <property type="match status" value="1"/>
</dbReference>
<dbReference type="Gene3D" id="4.10.240.10">
    <property type="entry name" value="Zn(2)-C6 fungal-type DNA-binding domain"/>
    <property type="match status" value="1"/>
</dbReference>
<keyword evidence="2" id="KW-0479">Metal-binding</keyword>
<dbReference type="CDD" id="cd12148">
    <property type="entry name" value="fungal_TF_MHR"/>
    <property type="match status" value="1"/>
</dbReference>
<evidence type="ECO:0008006" key="11">
    <source>
        <dbReference type="Google" id="ProtNLM"/>
    </source>
</evidence>
<evidence type="ECO:0000256" key="1">
    <source>
        <dbReference type="ARBA" id="ARBA00004123"/>
    </source>
</evidence>
<gene>
    <name evidence="9" type="ORF">BASA50_009173</name>
</gene>
<keyword evidence="10" id="KW-1185">Reference proteome</keyword>
<dbReference type="EMBL" id="JAFCIX010000420">
    <property type="protein sequence ID" value="KAH6590769.1"/>
    <property type="molecule type" value="Genomic_DNA"/>
</dbReference>
<dbReference type="Pfam" id="PF04082">
    <property type="entry name" value="Fungal_trans"/>
    <property type="match status" value="1"/>
</dbReference>
<protein>
    <recommendedName>
        <fullName evidence="11">Transcription factor domain-containing protein</fullName>
    </recommendedName>
</protein>
<evidence type="ECO:0000256" key="3">
    <source>
        <dbReference type="ARBA" id="ARBA00023015"/>
    </source>
</evidence>
<organism evidence="9 10">
    <name type="scientific">Batrachochytrium salamandrivorans</name>
    <dbReference type="NCBI Taxonomy" id="1357716"/>
    <lineage>
        <taxon>Eukaryota</taxon>
        <taxon>Fungi</taxon>
        <taxon>Fungi incertae sedis</taxon>
        <taxon>Chytridiomycota</taxon>
        <taxon>Chytridiomycota incertae sedis</taxon>
        <taxon>Chytridiomycetes</taxon>
        <taxon>Rhizophydiales</taxon>
        <taxon>Rhizophydiales incertae sedis</taxon>
        <taxon>Batrachochytrium</taxon>
    </lineage>
</organism>
<evidence type="ECO:0000256" key="4">
    <source>
        <dbReference type="ARBA" id="ARBA00023163"/>
    </source>
</evidence>
<dbReference type="Proteomes" id="UP001648503">
    <property type="component" value="Unassembled WGS sequence"/>
</dbReference>
<feature type="domain" description="Zn(2)-C6 fungal-type" evidence="7">
    <location>
        <begin position="119"/>
        <end position="147"/>
    </location>
</feature>
<dbReference type="CDD" id="cd00067">
    <property type="entry name" value="GAL4"/>
    <property type="match status" value="1"/>
</dbReference>
<dbReference type="InterPro" id="IPR050815">
    <property type="entry name" value="TF_fung"/>
</dbReference>